<evidence type="ECO:0000256" key="1">
    <source>
        <dbReference type="SAM" id="Phobius"/>
    </source>
</evidence>
<evidence type="ECO:0008006" key="4">
    <source>
        <dbReference type="Google" id="ProtNLM"/>
    </source>
</evidence>
<keyword evidence="1" id="KW-1133">Transmembrane helix</keyword>
<keyword evidence="1" id="KW-0812">Transmembrane</keyword>
<dbReference type="SUPFAM" id="SSF48452">
    <property type="entry name" value="TPR-like"/>
    <property type="match status" value="1"/>
</dbReference>
<name>A0A7T1F3B3_ATRLM</name>
<gene>
    <name evidence="2" type="ORF">RT761_01909</name>
</gene>
<proteinExistence type="predicted"/>
<accession>A0A7T1F3B3</accession>
<dbReference type="Pfam" id="PF13181">
    <property type="entry name" value="TPR_8"/>
    <property type="match status" value="1"/>
</dbReference>
<dbReference type="InterPro" id="IPR011990">
    <property type="entry name" value="TPR-like_helical_dom_sf"/>
</dbReference>
<feature type="transmembrane region" description="Helical" evidence="1">
    <location>
        <begin position="39"/>
        <end position="60"/>
    </location>
</feature>
<organism evidence="2 3">
    <name type="scientific">Atribacter laminatus</name>
    <dbReference type="NCBI Taxonomy" id="2847778"/>
    <lineage>
        <taxon>Bacteria</taxon>
        <taxon>Pseudomonadati</taxon>
        <taxon>Atribacterota</taxon>
        <taxon>Atribacteria</taxon>
        <taxon>Atribacterales</taxon>
        <taxon>Atribacteraceae</taxon>
        <taxon>Atribacter</taxon>
    </lineage>
</organism>
<keyword evidence="1" id="KW-0472">Membrane</keyword>
<dbReference type="Proteomes" id="UP000594463">
    <property type="component" value="Chromosome"/>
</dbReference>
<evidence type="ECO:0000313" key="2">
    <source>
        <dbReference type="EMBL" id="QPM68687.1"/>
    </source>
</evidence>
<keyword evidence="3" id="KW-1185">Reference proteome</keyword>
<protein>
    <recommendedName>
        <fullName evidence="4">Tetratricopeptide repeat protein</fullName>
    </recommendedName>
</protein>
<dbReference type="Gene3D" id="1.25.40.10">
    <property type="entry name" value="Tetratricopeptide repeat domain"/>
    <property type="match status" value="1"/>
</dbReference>
<dbReference type="InterPro" id="IPR019734">
    <property type="entry name" value="TPR_rpt"/>
</dbReference>
<evidence type="ECO:0000313" key="3">
    <source>
        <dbReference type="Proteomes" id="UP000594463"/>
    </source>
</evidence>
<sequence>MNKEERKSIYLKGRGSDMDDLSTYQLNRKRSDGFLFKRIIKLFEISFLCGIFFLNIWPAYSQEKESFDYQGFQPAKQGEEIPNFPMVIEYLSIMNKTELSPASIYQVHLEPTTQQYDFMILLVHDLSASIYGFTNNYQEVDLLATFSNATINDVKIVICEKENQIHLWSQAPFSAMEQEVVLEWDGNNLIEKLRKHSDPTLEVLELQKRYIEIGEWDKVAIPEELDLQYPNFYSDFNRMGIYALQTAHQIALEKYKNKSLSEAVEAMEWGIHFYFNAYPYSKTHSEIIFNLQNIENISVEDLANFYLTPIESLSLEEIALYLNDYAFFLSEIDQNQKAEPILQKVIEFNPNRVVVYINIGDVCWNLGEQEKAREYYQKYVELLGADNPRIPARVKERISMKN</sequence>
<dbReference type="AlphaFoldDB" id="A0A7T1F3B3"/>
<dbReference type="KEGG" id="alam:RT761_01909"/>
<reference evidence="2 3" key="1">
    <citation type="journal article" date="2021" name="Nat. Commun.">
        <title>Isolation of a member of the candidate phylum Atribacteria reveals a unique cell membrane structure.</title>
        <authorList>
            <person name="Taiki K."/>
            <person name="Nobu M.K."/>
            <person name="Kusada H."/>
            <person name="Meng X.-Y."/>
            <person name="Hosoki N."/>
            <person name="Uematsu K."/>
            <person name="Yoshioka H."/>
            <person name="Kamagata Y."/>
            <person name="Tamaki H."/>
        </authorList>
    </citation>
    <scope>NUCLEOTIDE SEQUENCE [LARGE SCALE GENOMIC DNA]</scope>
    <source>
        <strain evidence="2 3">RT761</strain>
    </source>
</reference>
<dbReference type="RefSeq" id="WP_218111182.1">
    <property type="nucleotide sequence ID" value="NZ_CP065383.1"/>
</dbReference>
<dbReference type="EMBL" id="CP065383">
    <property type="protein sequence ID" value="QPM68687.1"/>
    <property type="molecule type" value="Genomic_DNA"/>
</dbReference>